<reference evidence="13" key="2">
    <citation type="submission" date="2018-05" db="EMBL/GenBank/DDBJ databases">
        <title>OpunRS2 (Oryza punctata Reference Sequence Version 2).</title>
        <authorList>
            <person name="Zhang J."/>
            <person name="Kudrna D."/>
            <person name="Lee S."/>
            <person name="Talag J."/>
            <person name="Welchert J."/>
            <person name="Wing R.A."/>
        </authorList>
    </citation>
    <scope>NUCLEOTIDE SEQUENCE [LARGE SCALE GENOMIC DNA]</scope>
</reference>
<protein>
    <recommendedName>
        <fullName evidence="15">Cytochrome P450</fullName>
    </recommendedName>
</protein>
<dbReference type="PRINTS" id="PR00463">
    <property type="entry name" value="EP450I"/>
</dbReference>
<feature type="transmembrane region" description="Helical" evidence="12">
    <location>
        <begin position="58"/>
        <end position="82"/>
    </location>
</feature>
<dbReference type="OMA" id="GAPCISW"/>
<dbReference type="AlphaFoldDB" id="A0A0E0JNI5"/>
<dbReference type="GO" id="GO:0004497">
    <property type="term" value="F:monooxygenase activity"/>
    <property type="evidence" value="ECO:0007669"/>
    <property type="project" value="UniProtKB-KW"/>
</dbReference>
<sequence>MADGAEAIDLREKRPAQGDLATPLIVRLAHTHRRLSPPTAKESCTGAALMLGEAASPWILAGAAAAVALLWLCTWMLQWAWWTPRRLERALRGQGLRGTRYRLFIGDVAENGRRNREAASRPLPLGSHDVVPRVIPFFCNVLKEHGKLPFIWTGPKPIVIITDPDLAREILSNKPGNFAKQTTAGISRFVIGGVVTYEGEKWAKHRRILNPAFHQEKIKEQYLKMLHNMSGMRMLPVFSACCTEMITRWENSMSSEGLSELDVRDEFQNLTGDVISRTAFGSSYQEGWRIFQLQEEQAKRVLKAFQRIFIPGYWYLPIENNRKIREIDQEIRTILRGIIVKRDKAVRNGESSNDDLLGLLVESNMRQSNERENLGMSIEDMIEECKLFYAAGSETTSVLLTWTLILLSMHPEWQERAREEVLHHFGRTTPDHDGLGRLKIVTMILHEVLRLYPPVVFLQRTTRKEIELGGIKYPEGANFTLPILSIHHDPSIWGQDASEFNPERFANGVSKATKFQTAFFSFAWGPRICLGQSFAMLEAKMALATILQSFSFELSPSYTHAPHTVLTLQPQYGAPIKLKKL</sequence>
<reference evidence="13" key="1">
    <citation type="submission" date="2015-04" db="UniProtKB">
        <authorList>
            <consortium name="EnsemblPlants"/>
        </authorList>
    </citation>
    <scope>IDENTIFICATION</scope>
</reference>
<evidence type="ECO:0000256" key="6">
    <source>
        <dbReference type="ARBA" id="ARBA00022989"/>
    </source>
</evidence>
<dbReference type="Gramene" id="OPUNC01G29410.1">
    <property type="protein sequence ID" value="OPUNC01G29410.1"/>
    <property type="gene ID" value="OPUNC01G29410"/>
</dbReference>
<evidence type="ECO:0000256" key="9">
    <source>
        <dbReference type="ARBA" id="ARBA00023033"/>
    </source>
</evidence>
<evidence type="ECO:0000256" key="2">
    <source>
        <dbReference type="ARBA" id="ARBA00010617"/>
    </source>
</evidence>
<dbReference type="Proteomes" id="UP000026962">
    <property type="component" value="Chromosome 1"/>
</dbReference>
<dbReference type="InterPro" id="IPR036396">
    <property type="entry name" value="Cyt_P450_sf"/>
</dbReference>
<dbReference type="InterPro" id="IPR050665">
    <property type="entry name" value="Cytochrome_P450_Monooxygen"/>
</dbReference>
<dbReference type="InterPro" id="IPR001128">
    <property type="entry name" value="Cyt_P450"/>
</dbReference>
<comment type="cofactor">
    <cofactor evidence="11">
        <name>heme</name>
        <dbReference type="ChEBI" id="CHEBI:30413"/>
    </cofactor>
</comment>
<dbReference type="InterPro" id="IPR002401">
    <property type="entry name" value="Cyt_P450_E_grp-I"/>
</dbReference>
<keyword evidence="5 11" id="KW-0479">Metal-binding</keyword>
<keyword evidence="9" id="KW-0503">Monooxygenase</keyword>
<keyword evidence="8 11" id="KW-0408">Iron</keyword>
<keyword evidence="14" id="KW-1185">Reference proteome</keyword>
<dbReference type="GO" id="GO:0005506">
    <property type="term" value="F:iron ion binding"/>
    <property type="evidence" value="ECO:0007669"/>
    <property type="project" value="InterPro"/>
</dbReference>
<dbReference type="PANTHER" id="PTHR24282">
    <property type="entry name" value="CYTOCHROME P450 FAMILY MEMBER"/>
    <property type="match status" value="1"/>
</dbReference>
<dbReference type="SUPFAM" id="SSF48264">
    <property type="entry name" value="Cytochrome P450"/>
    <property type="match status" value="1"/>
</dbReference>
<dbReference type="STRING" id="4537.A0A0E0JNI5"/>
<dbReference type="eggNOG" id="KOG0157">
    <property type="taxonomic scope" value="Eukaryota"/>
</dbReference>
<dbReference type="FunFam" id="1.10.630.10:FF:000029">
    <property type="entry name" value="Cytochrome P450 734A1"/>
    <property type="match status" value="1"/>
</dbReference>
<dbReference type="GO" id="GO:0016705">
    <property type="term" value="F:oxidoreductase activity, acting on paired donors, with incorporation or reduction of molecular oxygen"/>
    <property type="evidence" value="ECO:0007669"/>
    <property type="project" value="InterPro"/>
</dbReference>
<keyword evidence="7" id="KW-0560">Oxidoreductase</keyword>
<proteinExistence type="inferred from homology"/>
<dbReference type="GO" id="GO:0016131">
    <property type="term" value="P:brassinosteroid metabolic process"/>
    <property type="evidence" value="ECO:0007669"/>
    <property type="project" value="UniProtKB-ARBA"/>
</dbReference>
<keyword evidence="10 12" id="KW-0472">Membrane</keyword>
<dbReference type="GO" id="GO:0016020">
    <property type="term" value="C:membrane"/>
    <property type="evidence" value="ECO:0007669"/>
    <property type="project" value="UniProtKB-SubCell"/>
</dbReference>
<comment type="similarity">
    <text evidence="2">Belongs to the cytochrome P450 family.</text>
</comment>
<keyword evidence="4 12" id="KW-0812">Transmembrane</keyword>
<name>A0A0E0JNI5_ORYPU</name>
<evidence type="ECO:0000256" key="8">
    <source>
        <dbReference type="ARBA" id="ARBA00023004"/>
    </source>
</evidence>
<comment type="subcellular location">
    <subcellularLocation>
        <location evidence="1">Membrane</location>
        <topology evidence="1">Single-pass membrane protein</topology>
    </subcellularLocation>
</comment>
<dbReference type="HOGENOM" id="CLU_001570_5_0_1"/>
<evidence type="ECO:0000256" key="5">
    <source>
        <dbReference type="ARBA" id="ARBA00022723"/>
    </source>
</evidence>
<organism evidence="13">
    <name type="scientific">Oryza punctata</name>
    <name type="common">Red rice</name>
    <dbReference type="NCBI Taxonomy" id="4537"/>
    <lineage>
        <taxon>Eukaryota</taxon>
        <taxon>Viridiplantae</taxon>
        <taxon>Streptophyta</taxon>
        <taxon>Embryophyta</taxon>
        <taxon>Tracheophyta</taxon>
        <taxon>Spermatophyta</taxon>
        <taxon>Magnoliopsida</taxon>
        <taxon>Liliopsida</taxon>
        <taxon>Poales</taxon>
        <taxon>Poaceae</taxon>
        <taxon>BOP clade</taxon>
        <taxon>Oryzoideae</taxon>
        <taxon>Oryzeae</taxon>
        <taxon>Oryzinae</taxon>
        <taxon>Oryza</taxon>
    </lineage>
</organism>
<feature type="binding site" description="axial binding residue" evidence="11">
    <location>
        <position position="529"/>
    </location>
    <ligand>
        <name>heme</name>
        <dbReference type="ChEBI" id="CHEBI:30413"/>
    </ligand>
    <ligandPart>
        <name>Fe</name>
        <dbReference type="ChEBI" id="CHEBI:18248"/>
    </ligandPart>
</feature>
<dbReference type="Gene3D" id="1.10.630.10">
    <property type="entry name" value="Cytochrome P450"/>
    <property type="match status" value="1"/>
</dbReference>
<evidence type="ECO:0000313" key="14">
    <source>
        <dbReference type="Proteomes" id="UP000026962"/>
    </source>
</evidence>
<evidence type="ECO:0000256" key="11">
    <source>
        <dbReference type="PIRSR" id="PIRSR602401-1"/>
    </source>
</evidence>
<accession>A0A0E0JNI5</accession>
<keyword evidence="3 11" id="KW-0349">Heme</keyword>
<evidence type="ECO:0008006" key="15">
    <source>
        <dbReference type="Google" id="ProtNLM"/>
    </source>
</evidence>
<evidence type="ECO:0000256" key="12">
    <source>
        <dbReference type="SAM" id="Phobius"/>
    </source>
</evidence>
<dbReference type="PRINTS" id="PR00385">
    <property type="entry name" value="P450"/>
</dbReference>
<evidence type="ECO:0000256" key="1">
    <source>
        <dbReference type="ARBA" id="ARBA00004167"/>
    </source>
</evidence>
<evidence type="ECO:0000256" key="4">
    <source>
        <dbReference type="ARBA" id="ARBA00022692"/>
    </source>
</evidence>
<dbReference type="GO" id="GO:0010268">
    <property type="term" value="P:brassinosteroid homeostasis"/>
    <property type="evidence" value="ECO:0007669"/>
    <property type="project" value="UniProtKB-ARBA"/>
</dbReference>
<dbReference type="GO" id="GO:0020037">
    <property type="term" value="F:heme binding"/>
    <property type="evidence" value="ECO:0007669"/>
    <property type="project" value="InterPro"/>
</dbReference>
<evidence type="ECO:0000256" key="10">
    <source>
        <dbReference type="ARBA" id="ARBA00023136"/>
    </source>
</evidence>
<dbReference type="EnsemblPlants" id="OPUNC01G29410.1">
    <property type="protein sequence ID" value="OPUNC01G29410.1"/>
    <property type="gene ID" value="OPUNC01G29410"/>
</dbReference>
<dbReference type="Pfam" id="PF00067">
    <property type="entry name" value="p450"/>
    <property type="match status" value="1"/>
</dbReference>
<keyword evidence="6 12" id="KW-1133">Transmembrane helix</keyword>
<dbReference type="PANTHER" id="PTHR24282:SF255">
    <property type="entry name" value="CYTOCHROME P450 72A11-RELATED"/>
    <property type="match status" value="1"/>
</dbReference>
<evidence type="ECO:0000256" key="3">
    <source>
        <dbReference type="ARBA" id="ARBA00022617"/>
    </source>
</evidence>
<evidence type="ECO:0000313" key="13">
    <source>
        <dbReference type="EnsemblPlants" id="OPUNC01G29410.1"/>
    </source>
</evidence>
<evidence type="ECO:0000256" key="7">
    <source>
        <dbReference type="ARBA" id="ARBA00023002"/>
    </source>
</evidence>